<name>A0A3S0AJK4_9FLAO</name>
<dbReference type="InterPro" id="IPR013538">
    <property type="entry name" value="ASHA1/2-like_C"/>
</dbReference>
<dbReference type="Gene3D" id="3.30.530.20">
    <property type="match status" value="1"/>
</dbReference>
<feature type="domain" description="Activator of Hsp90 ATPase homologue 1/2-like C-terminal" evidence="2">
    <location>
        <begin position="20"/>
        <end position="146"/>
    </location>
</feature>
<comment type="similarity">
    <text evidence="1">Belongs to the AHA1 family.</text>
</comment>
<sequence>MTRPMFDSFTKKIYIKSDLQKLYWCWTTAQGISKWFLKKATYLTPTGNTKSPTEQIAKGDSYIWEWHNWNGQEEGKILAANGKDFLEFTFANNCSVTISMELQEEYVLLTLKQYNIPTDDKSKVNIYFGCSNGWTFWLTNLKAYLEHGITLNETDIDLRNLPLAEFEFVNI</sequence>
<dbReference type="AlphaFoldDB" id="A0A3S0AJK4"/>
<dbReference type="OrthoDB" id="9800631at2"/>
<evidence type="ECO:0000256" key="1">
    <source>
        <dbReference type="ARBA" id="ARBA00006817"/>
    </source>
</evidence>
<organism evidence="3 4">
    <name type="scientific">Arenibacter aquaticus</name>
    <dbReference type="NCBI Taxonomy" id="2489054"/>
    <lineage>
        <taxon>Bacteria</taxon>
        <taxon>Pseudomonadati</taxon>
        <taxon>Bacteroidota</taxon>
        <taxon>Flavobacteriia</taxon>
        <taxon>Flavobacteriales</taxon>
        <taxon>Flavobacteriaceae</taxon>
        <taxon>Arenibacter</taxon>
    </lineage>
</organism>
<evidence type="ECO:0000259" key="2">
    <source>
        <dbReference type="Pfam" id="PF08327"/>
    </source>
</evidence>
<gene>
    <name evidence="3" type="ORF">EHW67_20095</name>
</gene>
<proteinExistence type="inferred from homology"/>
<dbReference type="Pfam" id="PF08327">
    <property type="entry name" value="AHSA1"/>
    <property type="match status" value="1"/>
</dbReference>
<protein>
    <submittedName>
        <fullName evidence="3">SRPBCC domain-containing protein</fullName>
    </submittedName>
</protein>
<accession>A0A3S0AJK4</accession>
<dbReference type="EMBL" id="RQPJ01000024">
    <property type="protein sequence ID" value="RTE51663.1"/>
    <property type="molecule type" value="Genomic_DNA"/>
</dbReference>
<keyword evidence="4" id="KW-1185">Reference proteome</keyword>
<dbReference type="CDD" id="cd07814">
    <property type="entry name" value="SRPBCC_CalC_Aha1-like"/>
    <property type="match status" value="1"/>
</dbReference>
<dbReference type="InterPro" id="IPR023393">
    <property type="entry name" value="START-like_dom_sf"/>
</dbReference>
<reference evidence="3 4" key="1">
    <citation type="submission" date="2018-11" db="EMBL/GenBank/DDBJ databases">
        <title>Arenibacter aquaticus sp.nov., a marine bacterium isolated from surface seawater in the South China Sea.</title>
        <authorList>
            <person name="Guo J."/>
            <person name="Sun J."/>
        </authorList>
    </citation>
    <scope>NUCLEOTIDE SEQUENCE [LARGE SCALE GENOMIC DNA]</scope>
    <source>
        <strain evidence="3 4">GUO666</strain>
    </source>
</reference>
<dbReference type="RefSeq" id="WP_126164201.1">
    <property type="nucleotide sequence ID" value="NZ_RQPJ01000024.1"/>
</dbReference>
<evidence type="ECO:0000313" key="4">
    <source>
        <dbReference type="Proteomes" id="UP000267585"/>
    </source>
</evidence>
<comment type="caution">
    <text evidence="3">The sequence shown here is derived from an EMBL/GenBank/DDBJ whole genome shotgun (WGS) entry which is preliminary data.</text>
</comment>
<evidence type="ECO:0000313" key="3">
    <source>
        <dbReference type="EMBL" id="RTE51663.1"/>
    </source>
</evidence>
<dbReference type="SUPFAM" id="SSF55961">
    <property type="entry name" value="Bet v1-like"/>
    <property type="match status" value="1"/>
</dbReference>
<dbReference type="Proteomes" id="UP000267585">
    <property type="component" value="Unassembled WGS sequence"/>
</dbReference>